<keyword evidence="1" id="KW-0808">Transferase</keyword>
<evidence type="ECO:0000256" key="6">
    <source>
        <dbReference type="SAM" id="MobiDB-lite"/>
    </source>
</evidence>
<protein>
    <submittedName>
        <fullName evidence="8">Serine/threonine protein kinase</fullName>
    </submittedName>
</protein>
<dbReference type="OrthoDB" id="5524425at2"/>
<dbReference type="Pfam" id="PF00069">
    <property type="entry name" value="Pkinase"/>
    <property type="match status" value="1"/>
</dbReference>
<proteinExistence type="predicted"/>
<dbReference type="CDD" id="cd14014">
    <property type="entry name" value="STKc_PknB_like"/>
    <property type="match status" value="1"/>
</dbReference>
<dbReference type="PANTHER" id="PTHR43289">
    <property type="entry name" value="MITOGEN-ACTIVATED PROTEIN KINASE KINASE KINASE 20-RELATED"/>
    <property type="match status" value="1"/>
</dbReference>
<dbReference type="Gene3D" id="3.30.200.20">
    <property type="entry name" value="Phosphorylase Kinase, domain 1"/>
    <property type="match status" value="1"/>
</dbReference>
<gene>
    <name evidence="8" type="ORF">FJV41_38145</name>
</gene>
<evidence type="ECO:0000256" key="5">
    <source>
        <dbReference type="PROSITE-ProRule" id="PRU10141"/>
    </source>
</evidence>
<dbReference type="PROSITE" id="PS00107">
    <property type="entry name" value="PROTEIN_KINASE_ATP"/>
    <property type="match status" value="1"/>
</dbReference>
<dbReference type="Gene3D" id="1.10.510.10">
    <property type="entry name" value="Transferase(Phosphotransferase) domain 1"/>
    <property type="match status" value="1"/>
</dbReference>
<dbReference type="EMBL" id="VIFM01000235">
    <property type="protein sequence ID" value="TQF10705.1"/>
    <property type="molecule type" value="Genomic_DNA"/>
</dbReference>
<dbReference type="SMART" id="SM00220">
    <property type="entry name" value="S_TKc"/>
    <property type="match status" value="1"/>
</dbReference>
<keyword evidence="8" id="KW-0723">Serine/threonine-protein kinase</keyword>
<feature type="region of interest" description="Disordered" evidence="6">
    <location>
        <begin position="285"/>
        <end position="344"/>
    </location>
</feature>
<evidence type="ECO:0000256" key="3">
    <source>
        <dbReference type="ARBA" id="ARBA00022777"/>
    </source>
</evidence>
<dbReference type="GO" id="GO:0004674">
    <property type="term" value="F:protein serine/threonine kinase activity"/>
    <property type="evidence" value="ECO:0007669"/>
    <property type="project" value="UniProtKB-KW"/>
</dbReference>
<dbReference type="GO" id="GO:0005524">
    <property type="term" value="F:ATP binding"/>
    <property type="evidence" value="ECO:0007669"/>
    <property type="project" value="UniProtKB-UniRule"/>
</dbReference>
<keyword evidence="2 5" id="KW-0547">Nucleotide-binding</keyword>
<evidence type="ECO:0000256" key="2">
    <source>
        <dbReference type="ARBA" id="ARBA00022741"/>
    </source>
</evidence>
<organism evidence="8 9">
    <name type="scientific">Myxococcus llanfairpwllgwyngyllgogerychwyrndrobwllllantysiliogogogochensis</name>
    <dbReference type="NCBI Taxonomy" id="2590453"/>
    <lineage>
        <taxon>Bacteria</taxon>
        <taxon>Pseudomonadati</taxon>
        <taxon>Myxococcota</taxon>
        <taxon>Myxococcia</taxon>
        <taxon>Myxococcales</taxon>
        <taxon>Cystobacterineae</taxon>
        <taxon>Myxococcaceae</taxon>
        <taxon>Myxococcus</taxon>
    </lineage>
</organism>
<evidence type="ECO:0000259" key="7">
    <source>
        <dbReference type="PROSITE" id="PS50011"/>
    </source>
</evidence>
<dbReference type="PROSITE" id="PS00108">
    <property type="entry name" value="PROTEIN_KINASE_ST"/>
    <property type="match status" value="1"/>
</dbReference>
<sequence length="344" mass="37611">MGYTVERRLGSGGFGAVYLASLDGQRAALKFLDLSRVKDRVEREVSILLRLSHPNVVGIRGLGYWPSAAPEFAVIAMEFVEGRELGTWANEENPSARQVARMVLDVARALAASHEAGVIHRDVKEANVMVRADGVAKLVDFGVGDYEGAREITSDVLPPGTPDYRSPEAWTYFRQNVKVPGACYEPGPSDDLWALGVVLYVLLTTHRPFEGEHFTLPDVVIANAAVSPREVNERVPEALSDVCLRLLAKTPDTRTPSAQALYVELEAALQRADDAWDVPLCDAYGEDTATTDGGPDKDDDLGGLEEWVNELRKRPRRGKRPQKKKPLPLADGGTATERVQGRVG</sequence>
<feature type="non-terminal residue" evidence="8">
    <location>
        <position position="344"/>
    </location>
</feature>
<dbReference type="PROSITE" id="PS50011">
    <property type="entry name" value="PROTEIN_KINASE_DOM"/>
    <property type="match status" value="1"/>
</dbReference>
<dbReference type="InterPro" id="IPR000719">
    <property type="entry name" value="Prot_kinase_dom"/>
</dbReference>
<evidence type="ECO:0000256" key="4">
    <source>
        <dbReference type="ARBA" id="ARBA00022840"/>
    </source>
</evidence>
<evidence type="ECO:0000313" key="8">
    <source>
        <dbReference type="EMBL" id="TQF10705.1"/>
    </source>
</evidence>
<comment type="caution">
    <text evidence="8">The sequence shown here is derived from an EMBL/GenBank/DDBJ whole genome shotgun (WGS) entry which is preliminary data.</text>
</comment>
<feature type="binding site" evidence="5">
    <location>
        <position position="30"/>
    </location>
    <ligand>
        <name>ATP</name>
        <dbReference type="ChEBI" id="CHEBI:30616"/>
    </ligand>
</feature>
<evidence type="ECO:0000256" key="1">
    <source>
        <dbReference type="ARBA" id="ARBA00022679"/>
    </source>
</evidence>
<accession>A0A540WNW0</accession>
<reference evidence="8 9" key="1">
    <citation type="submission" date="2019-06" db="EMBL/GenBank/DDBJ databases">
        <authorList>
            <person name="Livingstone P."/>
            <person name="Whitworth D."/>
        </authorList>
    </citation>
    <scope>NUCLEOTIDE SEQUENCE [LARGE SCALE GENOMIC DNA]</scope>
    <source>
        <strain evidence="8 9">AM401</strain>
    </source>
</reference>
<dbReference type="PANTHER" id="PTHR43289:SF6">
    <property type="entry name" value="SERINE_THREONINE-PROTEIN KINASE NEKL-3"/>
    <property type="match status" value="1"/>
</dbReference>
<feature type="compositionally biased region" description="Basic residues" evidence="6">
    <location>
        <begin position="313"/>
        <end position="326"/>
    </location>
</feature>
<name>A0A540WNW0_9BACT</name>
<dbReference type="Proteomes" id="UP000315369">
    <property type="component" value="Unassembled WGS sequence"/>
</dbReference>
<dbReference type="AlphaFoldDB" id="A0A540WNW0"/>
<dbReference type="SUPFAM" id="SSF56112">
    <property type="entry name" value="Protein kinase-like (PK-like)"/>
    <property type="match status" value="1"/>
</dbReference>
<keyword evidence="3 8" id="KW-0418">Kinase</keyword>
<keyword evidence="9" id="KW-1185">Reference proteome</keyword>
<dbReference type="InterPro" id="IPR017441">
    <property type="entry name" value="Protein_kinase_ATP_BS"/>
</dbReference>
<dbReference type="InterPro" id="IPR011009">
    <property type="entry name" value="Kinase-like_dom_sf"/>
</dbReference>
<dbReference type="InterPro" id="IPR008271">
    <property type="entry name" value="Ser/Thr_kinase_AS"/>
</dbReference>
<keyword evidence="4 5" id="KW-0067">ATP-binding</keyword>
<evidence type="ECO:0000313" key="9">
    <source>
        <dbReference type="Proteomes" id="UP000315369"/>
    </source>
</evidence>
<feature type="domain" description="Protein kinase" evidence="7">
    <location>
        <begin position="3"/>
        <end position="269"/>
    </location>
</feature>